<proteinExistence type="predicted"/>
<dbReference type="AlphaFoldDB" id="A0A7W8TV84"/>
<sequence length="41" mass="4495">MRVALFFVEGAARLFSFLERKNRGSVGSFFCVEVKVGVGSP</sequence>
<protein>
    <submittedName>
        <fullName evidence="1">Uncharacterized protein</fullName>
    </submittedName>
</protein>
<evidence type="ECO:0000313" key="1">
    <source>
        <dbReference type="EMBL" id="MBB5513413.1"/>
    </source>
</evidence>
<gene>
    <name evidence="1" type="ORF">HD598_002100</name>
</gene>
<comment type="caution">
    <text evidence="1">The sequence shown here is derived from an EMBL/GenBank/DDBJ whole genome shotgun (WGS) entry which is preliminary data.</text>
</comment>
<evidence type="ECO:0000313" key="2">
    <source>
        <dbReference type="Proteomes" id="UP000580797"/>
    </source>
</evidence>
<name>A0A7W8TV84_9MICC</name>
<organism evidence="1 2">
    <name type="scientific">Neomicrococcus aestuarii</name>
    <dbReference type="NCBI Taxonomy" id="556325"/>
    <lineage>
        <taxon>Bacteria</taxon>
        <taxon>Bacillati</taxon>
        <taxon>Actinomycetota</taxon>
        <taxon>Actinomycetes</taxon>
        <taxon>Micrococcales</taxon>
        <taxon>Micrococcaceae</taxon>
        <taxon>Neomicrococcus</taxon>
    </lineage>
</organism>
<accession>A0A7W8TV84</accession>
<dbReference type="EMBL" id="JACHDR010000001">
    <property type="protein sequence ID" value="MBB5513413.1"/>
    <property type="molecule type" value="Genomic_DNA"/>
</dbReference>
<dbReference type="Proteomes" id="UP000580797">
    <property type="component" value="Unassembled WGS sequence"/>
</dbReference>
<reference evidence="1 2" key="1">
    <citation type="submission" date="2020-08" db="EMBL/GenBank/DDBJ databases">
        <title>Sequencing the genomes of 1000 actinobacteria strains.</title>
        <authorList>
            <person name="Klenk H.-P."/>
        </authorList>
    </citation>
    <scope>NUCLEOTIDE SEQUENCE [LARGE SCALE GENOMIC DNA]</scope>
    <source>
        <strain evidence="1 2">DSM 105783</strain>
    </source>
</reference>